<dbReference type="InterPro" id="IPR041231">
    <property type="entry name" value="FlgA_N"/>
</dbReference>
<comment type="similarity">
    <text evidence="2">Belongs to the FlgA family.</text>
</comment>
<evidence type="ECO:0000313" key="8">
    <source>
        <dbReference type="EMBL" id="AMN46574.1"/>
    </source>
</evidence>
<dbReference type="Gene3D" id="3.90.1210.10">
    <property type="entry name" value="Antifreeze-like/N-acetylneuraminic acid synthase C-terminal domain"/>
    <property type="match status" value="1"/>
</dbReference>
<dbReference type="EMBL" id="CP011971">
    <property type="protein sequence ID" value="AMN46574.1"/>
    <property type="molecule type" value="Genomic_DNA"/>
</dbReference>
<sequence>MSAAIHSPASRARTKRVGIAVMLLMLMGSFIMSPVEGTAMASPGGAVQSLDEIRQAAADFVRTRLPADAARHHVEAARLDPRLQLQACAVPLETFAANAQLGARTTVGVRCARPAAWTLYVSVGVEAEMTVLVLRHALPRQAAIGPQDVEPQTRRLAGSAMTFVHELTALQGQRLKRAAPAGTVLTAELLTPDILVRRGQQVTLIAAGGSVEIRARGQALSEGGASDRVRVQNLSSRKIVEGVVQSDGIVRVDL</sequence>
<dbReference type="NCBIfam" id="TIGR03170">
    <property type="entry name" value="flgA_cterm"/>
    <property type="match status" value="1"/>
</dbReference>
<comment type="subcellular location">
    <subcellularLocation>
        <location evidence="1">Periplasm</location>
    </subcellularLocation>
</comment>
<evidence type="ECO:0000259" key="7">
    <source>
        <dbReference type="SMART" id="SM00858"/>
    </source>
</evidence>
<dbReference type="CDD" id="cd11614">
    <property type="entry name" value="SAF_CpaB_FlgA_like"/>
    <property type="match status" value="1"/>
</dbReference>
<dbReference type="Gene3D" id="2.30.30.760">
    <property type="match status" value="1"/>
</dbReference>
<dbReference type="SMART" id="SM00858">
    <property type="entry name" value="SAF"/>
    <property type="match status" value="1"/>
</dbReference>
<dbReference type="InterPro" id="IPR039246">
    <property type="entry name" value="Flagellar_FlgA"/>
</dbReference>
<comment type="function">
    <text evidence="6">Involved in the assembly process of the P-ring formation. It may associate with FlgF on the rod constituting a structure essential for the P-ring assembly or may act as a modulator protein for the P-ring assembly.</text>
</comment>
<dbReference type="Pfam" id="PF13144">
    <property type="entry name" value="ChapFlgA"/>
    <property type="match status" value="1"/>
</dbReference>
<evidence type="ECO:0000313" key="9">
    <source>
        <dbReference type="Proteomes" id="UP000070250"/>
    </source>
</evidence>
<dbReference type="AlphaFoldDB" id="A0A127F825"/>
<evidence type="ECO:0000256" key="5">
    <source>
        <dbReference type="ARBA" id="ARBA00022764"/>
    </source>
</evidence>
<organism evidence="8 9">
    <name type="scientific">Steroidobacter denitrificans</name>
    <dbReference type="NCBI Taxonomy" id="465721"/>
    <lineage>
        <taxon>Bacteria</taxon>
        <taxon>Pseudomonadati</taxon>
        <taxon>Pseudomonadota</taxon>
        <taxon>Gammaproteobacteria</taxon>
        <taxon>Steroidobacterales</taxon>
        <taxon>Steroidobacteraceae</taxon>
        <taxon>Steroidobacter</taxon>
    </lineage>
</organism>
<dbReference type="STRING" id="465721.ACG33_05575"/>
<evidence type="ECO:0000256" key="3">
    <source>
        <dbReference type="ARBA" id="ARBA00014754"/>
    </source>
</evidence>
<gene>
    <name evidence="8" type="ORF">ACG33_05575</name>
</gene>
<protein>
    <recommendedName>
        <fullName evidence="3">Flagella basal body P-ring formation protein FlgA</fullName>
    </recommendedName>
</protein>
<keyword evidence="4" id="KW-0732">Signal</keyword>
<dbReference type="InterPro" id="IPR017585">
    <property type="entry name" value="SAF_FlgA"/>
</dbReference>
<evidence type="ECO:0000256" key="4">
    <source>
        <dbReference type="ARBA" id="ARBA00022729"/>
    </source>
</evidence>
<name>A0A127F825_STEDE</name>
<dbReference type="GO" id="GO:0042597">
    <property type="term" value="C:periplasmic space"/>
    <property type="evidence" value="ECO:0007669"/>
    <property type="project" value="UniProtKB-SubCell"/>
</dbReference>
<dbReference type="Pfam" id="PF17656">
    <property type="entry name" value="ChapFlgA_N"/>
    <property type="match status" value="1"/>
</dbReference>
<evidence type="ECO:0000256" key="6">
    <source>
        <dbReference type="ARBA" id="ARBA00025643"/>
    </source>
</evidence>
<dbReference type="KEGG" id="sdf:ACG33_05575"/>
<evidence type="ECO:0000256" key="1">
    <source>
        <dbReference type="ARBA" id="ARBA00004418"/>
    </source>
</evidence>
<dbReference type="InterPro" id="IPR013974">
    <property type="entry name" value="SAF"/>
</dbReference>
<keyword evidence="5" id="KW-0574">Periplasm</keyword>
<dbReference type="GO" id="GO:0044780">
    <property type="term" value="P:bacterial-type flagellum assembly"/>
    <property type="evidence" value="ECO:0007669"/>
    <property type="project" value="InterPro"/>
</dbReference>
<proteinExistence type="inferred from homology"/>
<dbReference type="Proteomes" id="UP000070250">
    <property type="component" value="Chromosome"/>
</dbReference>
<keyword evidence="9" id="KW-1185">Reference proteome</keyword>
<dbReference type="PANTHER" id="PTHR36307:SF1">
    <property type="entry name" value="FLAGELLA BASAL BODY P-RING FORMATION PROTEIN FLGA"/>
    <property type="match status" value="1"/>
</dbReference>
<accession>A0A127F825</accession>
<evidence type="ECO:0000256" key="2">
    <source>
        <dbReference type="ARBA" id="ARBA00010474"/>
    </source>
</evidence>
<reference evidence="8 9" key="1">
    <citation type="submission" date="2015-06" db="EMBL/GenBank/DDBJ databases">
        <title>A Comprehensive Approach to Explore the Metabolic and Phylogenetic Diversity of Bacterial Steroid Degradation in the Environment: Testosterone as an Example.</title>
        <authorList>
            <person name="Yang F.-C."/>
            <person name="Chen Y.-L."/>
            <person name="Yu C.-P."/>
            <person name="Tang S.-L."/>
            <person name="Wang P.-H."/>
            <person name="Ismail W."/>
            <person name="Wang C.-H."/>
            <person name="Yang C.-Y."/>
            <person name="Chiang Y.-R."/>
        </authorList>
    </citation>
    <scope>NUCLEOTIDE SEQUENCE [LARGE SCALE GENOMIC DNA]</scope>
    <source>
        <strain evidence="8 9">DSM 18526</strain>
    </source>
</reference>
<dbReference type="PANTHER" id="PTHR36307">
    <property type="entry name" value="FLAGELLA BASAL BODY P-RING FORMATION PROTEIN FLGA"/>
    <property type="match status" value="1"/>
</dbReference>
<feature type="domain" description="SAF" evidence="7">
    <location>
        <begin position="129"/>
        <end position="191"/>
    </location>
</feature>